<gene>
    <name evidence="2" type="ORF">IAB94_05240</name>
</gene>
<feature type="transmembrane region" description="Helical" evidence="1">
    <location>
        <begin position="51"/>
        <end position="70"/>
    </location>
</feature>
<keyword evidence="1" id="KW-0812">Transmembrane</keyword>
<dbReference type="EMBL" id="DVHK01000109">
    <property type="protein sequence ID" value="HIR67430.1"/>
    <property type="molecule type" value="Genomic_DNA"/>
</dbReference>
<organism evidence="2 3">
    <name type="scientific">Candidatus Coproplasma avicola</name>
    <dbReference type="NCBI Taxonomy" id="2840744"/>
    <lineage>
        <taxon>Bacteria</taxon>
        <taxon>Bacillati</taxon>
        <taxon>Bacillota</taxon>
        <taxon>Clostridia</taxon>
        <taxon>Eubacteriales</taxon>
        <taxon>Candidatus Coproplasma</taxon>
    </lineage>
</organism>
<dbReference type="AlphaFoldDB" id="A0A9D1J9F8"/>
<feature type="transmembrane region" description="Helical" evidence="1">
    <location>
        <begin position="177"/>
        <end position="203"/>
    </location>
</feature>
<keyword evidence="1" id="KW-1133">Transmembrane helix</keyword>
<evidence type="ECO:0000313" key="2">
    <source>
        <dbReference type="EMBL" id="HIR67430.1"/>
    </source>
</evidence>
<proteinExistence type="predicted"/>
<reference evidence="2" key="1">
    <citation type="submission" date="2020-10" db="EMBL/GenBank/DDBJ databases">
        <authorList>
            <person name="Gilroy R."/>
        </authorList>
    </citation>
    <scope>NUCLEOTIDE SEQUENCE</scope>
    <source>
        <strain evidence="2">ChiW16-3235</strain>
    </source>
</reference>
<accession>A0A9D1J9F8</accession>
<feature type="transmembrane region" description="Helical" evidence="1">
    <location>
        <begin position="27"/>
        <end position="45"/>
    </location>
</feature>
<feature type="transmembrane region" description="Helical" evidence="1">
    <location>
        <begin position="147"/>
        <end position="171"/>
    </location>
</feature>
<feature type="transmembrane region" description="Helical" evidence="1">
    <location>
        <begin position="111"/>
        <end position="135"/>
    </location>
</feature>
<dbReference type="Proteomes" id="UP000823913">
    <property type="component" value="Unassembled WGS sequence"/>
</dbReference>
<evidence type="ECO:0000256" key="1">
    <source>
        <dbReference type="SAM" id="Phobius"/>
    </source>
</evidence>
<feature type="transmembrane region" description="Helical" evidence="1">
    <location>
        <begin position="77"/>
        <end position="99"/>
    </location>
</feature>
<evidence type="ECO:0000313" key="3">
    <source>
        <dbReference type="Proteomes" id="UP000823913"/>
    </source>
</evidence>
<name>A0A9D1J9F8_9FIRM</name>
<sequence length="218" mass="24118">MKKITAEIADNYVRYGIKSKNFTRKKCFSFVTIFIVLGAFAILLYNKIPMICVASACIALDVVVSLICYLKWSATSLLVLQAAHLLAFAVITDAIYFAMYQAAGLFVLQDFIVAMSLQAAFVLPISAFTVFHAATFKETFNEKKSSALYKICGVVGGTAYAVTSVLCKIFLTDVSASVVLSILSVLMNILVYLLIFVIVNVIYRIYLLKKFNLSFDVQ</sequence>
<protein>
    <submittedName>
        <fullName evidence="2">Uncharacterized protein</fullName>
    </submittedName>
</protein>
<reference evidence="2" key="2">
    <citation type="journal article" date="2021" name="PeerJ">
        <title>Extensive microbial diversity within the chicken gut microbiome revealed by metagenomics and culture.</title>
        <authorList>
            <person name="Gilroy R."/>
            <person name="Ravi A."/>
            <person name="Getino M."/>
            <person name="Pursley I."/>
            <person name="Horton D.L."/>
            <person name="Alikhan N.F."/>
            <person name="Baker D."/>
            <person name="Gharbi K."/>
            <person name="Hall N."/>
            <person name="Watson M."/>
            <person name="Adriaenssens E.M."/>
            <person name="Foster-Nyarko E."/>
            <person name="Jarju S."/>
            <person name="Secka A."/>
            <person name="Antonio M."/>
            <person name="Oren A."/>
            <person name="Chaudhuri R.R."/>
            <person name="La Ragione R."/>
            <person name="Hildebrand F."/>
            <person name="Pallen M.J."/>
        </authorList>
    </citation>
    <scope>NUCLEOTIDE SEQUENCE</scope>
    <source>
        <strain evidence="2">ChiW16-3235</strain>
    </source>
</reference>
<comment type="caution">
    <text evidence="2">The sequence shown here is derived from an EMBL/GenBank/DDBJ whole genome shotgun (WGS) entry which is preliminary data.</text>
</comment>
<keyword evidence="1" id="KW-0472">Membrane</keyword>